<keyword evidence="6" id="KW-0418">Kinase</keyword>
<evidence type="ECO:0000256" key="7">
    <source>
        <dbReference type="ARBA" id="ARBA00022840"/>
    </source>
</evidence>
<evidence type="ECO:0000256" key="6">
    <source>
        <dbReference type="ARBA" id="ARBA00022777"/>
    </source>
</evidence>
<evidence type="ECO:0000259" key="10">
    <source>
        <dbReference type="PROSITE" id="PS50011"/>
    </source>
</evidence>
<dbReference type="AlphaFoldDB" id="A0A5N6R1W8"/>
<proteinExistence type="inferred from homology"/>
<gene>
    <name evidence="11" type="ORF">FH972_008749</name>
</gene>
<organism evidence="11 12">
    <name type="scientific">Carpinus fangiana</name>
    <dbReference type="NCBI Taxonomy" id="176857"/>
    <lineage>
        <taxon>Eukaryota</taxon>
        <taxon>Viridiplantae</taxon>
        <taxon>Streptophyta</taxon>
        <taxon>Embryophyta</taxon>
        <taxon>Tracheophyta</taxon>
        <taxon>Spermatophyta</taxon>
        <taxon>Magnoliopsida</taxon>
        <taxon>eudicotyledons</taxon>
        <taxon>Gunneridae</taxon>
        <taxon>Pentapetalae</taxon>
        <taxon>rosids</taxon>
        <taxon>fabids</taxon>
        <taxon>Fagales</taxon>
        <taxon>Betulaceae</taxon>
        <taxon>Carpinus</taxon>
    </lineage>
</organism>
<dbReference type="EMBL" id="CM017323">
    <property type="protein sequence ID" value="KAE8022992.1"/>
    <property type="molecule type" value="Genomic_DNA"/>
</dbReference>
<keyword evidence="4" id="KW-0808">Transferase</keyword>
<keyword evidence="5" id="KW-0547">Nucleotide-binding</keyword>
<evidence type="ECO:0000256" key="3">
    <source>
        <dbReference type="ARBA" id="ARBA00022527"/>
    </source>
</evidence>
<dbReference type="PROSITE" id="PS00108">
    <property type="entry name" value="PROTEIN_KINASE_ST"/>
    <property type="match status" value="1"/>
</dbReference>
<dbReference type="GO" id="GO:0004674">
    <property type="term" value="F:protein serine/threonine kinase activity"/>
    <property type="evidence" value="ECO:0007669"/>
    <property type="project" value="UniProtKB-KW"/>
</dbReference>
<evidence type="ECO:0000256" key="8">
    <source>
        <dbReference type="ARBA" id="ARBA00047899"/>
    </source>
</evidence>
<comment type="catalytic activity">
    <reaction evidence="9">
        <text>L-seryl-[protein] + ATP = O-phospho-L-seryl-[protein] + ADP + H(+)</text>
        <dbReference type="Rhea" id="RHEA:17989"/>
        <dbReference type="Rhea" id="RHEA-COMP:9863"/>
        <dbReference type="Rhea" id="RHEA-COMP:11604"/>
        <dbReference type="ChEBI" id="CHEBI:15378"/>
        <dbReference type="ChEBI" id="CHEBI:29999"/>
        <dbReference type="ChEBI" id="CHEBI:30616"/>
        <dbReference type="ChEBI" id="CHEBI:83421"/>
        <dbReference type="ChEBI" id="CHEBI:456216"/>
        <dbReference type="EC" id="2.7.11.1"/>
    </reaction>
</comment>
<keyword evidence="7" id="KW-0067">ATP-binding</keyword>
<dbReference type="InterPro" id="IPR008271">
    <property type="entry name" value="Ser/Thr_kinase_AS"/>
</dbReference>
<evidence type="ECO:0000256" key="1">
    <source>
        <dbReference type="ARBA" id="ARBA00009903"/>
    </source>
</evidence>
<evidence type="ECO:0000256" key="5">
    <source>
        <dbReference type="ARBA" id="ARBA00022741"/>
    </source>
</evidence>
<sequence length="182" mass="20254">MALEYLHMLGIIYRDLKPKNVLVRSDGHIMLSGFDLSLCSDAIAAVESPSYSPDPVTTTSPSHARAFLVPLQPIFRSRKVQTLTPNWLFVAKPVSARSCSFVGTHEYVSPEVAFGESHRNAVDWLAFGIFVYEMISGRTPFAAQSNETTLHSIIKNPLVERERDELCSAGEGDRPSERCRRA</sequence>
<dbReference type="Pfam" id="PF00069">
    <property type="entry name" value="Pkinase"/>
    <property type="match status" value="2"/>
</dbReference>
<evidence type="ECO:0000313" key="12">
    <source>
        <dbReference type="Proteomes" id="UP000327013"/>
    </source>
</evidence>
<dbReference type="PANTHER" id="PTHR45637">
    <property type="entry name" value="FLIPPASE KINASE 1-RELATED"/>
    <property type="match status" value="1"/>
</dbReference>
<dbReference type="InterPro" id="IPR000719">
    <property type="entry name" value="Prot_kinase_dom"/>
</dbReference>
<dbReference type="SUPFAM" id="SSF56112">
    <property type="entry name" value="Protein kinase-like (PK-like)"/>
    <property type="match status" value="1"/>
</dbReference>
<dbReference type="OrthoDB" id="782100at2759"/>
<accession>A0A5N6R1W8</accession>
<keyword evidence="3" id="KW-0723">Serine/threonine-protein kinase</keyword>
<dbReference type="GO" id="GO:0005524">
    <property type="term" value="F:ATP binding"/>
    <property type="evidence" value="ECO:0007669"/>
    <property type="project" value="UniProtKB-KW"/>
</dbReference>
<feature type="domain" description="Protein kinase" evidence="10">
    <location>
        <begin position="1"/>
        <end position="182"/>
    </location>
</feature>
<dbReference type="PROSITE" id="PS50011">
    <property type="entry name" value="PROTEIN_KINASE_DOM"/>
    <property type="match status" value="1"/>
</dbReference>
<comment type="similarity">
    <text evidence="1">Belongs to the protein kinase superfamily. AGC Ser/Thr protein kinase family.</text>
</comment>
<evidence type="ECO:0000256" key="2">
    <source>
        <dbReference type="ARBA" id="ARBA00012513"/>
    </source>
</evidence>
<comment type="catalytic activity">
    <reaction evidence="8">
        <text>L-threonyl-[protein] + ATP = O-phospho-L-threonyl-[protein] + ADP + H(+)</text>
        <dbReference type="Rhea" id="RHEA:46608"/>
        <dbReference type="Rhea" id="RHEA-COMP:11060"/>
        <dbReference type="Rhea" id="RHEA-COMP:11605"/>
        <dbReference type="ChEBI" id="CHEBI:15378"/>
        <dbReference type="ChEBI" id="CHEBI:30013"/>
        <dbReference type="ChEBI" id="CHEBI:30616"/>
        <dbReference type="ChEBI" id="CHEBI:61977"/>
        <dbReference type="ChEBI" id="CHEBI:456216"/>
        <dbReference type="EC" id="2.7.11.1"/>
    </reaction>
</comment>
<evidence type="ECO:0000256" key="4">
    <source>
        <dbReference type="ARBA" id="ARBA00022679"/>
    </source>
</evidence>
<dbReference type="EC" id="2.7.11.1" evidence="2"/>
<dbReference type="Proteomes" id="UP000327013">
    <property type="component" value="Chromosome 3"/>
</dbReference>
<keyword evidence="12" id="KW-1185">Reference proteome</keyword>
<dbReference type="SMART" id="SM00220">
    <property type="entry name" value="S_TKc"/>
    <property type="match status" value="1"/>
</dbReference>
<dbReference type="InterPro" id="IPR011009">
    <property type="entry name" value="Kinase-like_dom_sf"/>
</dbReference>
<evidence type="ECO:0000313" key="11">
    <source>
        <dbReference type="EMBL" id="KAE8022992.1"/>
    </source>
</evidence>
<evidence type="ECO:0000256" key="9">
    <source>
        <dbReference type="ARBA" id="ARBA00048679"/>
    </source>
</evidence>
<reference evidence="11 12" key="1">
    <citation type="submission" date="2019-06" db="EMBL/GenBank/DDBJ databases">
        <title>A chromosomal-level reference genome of Carpinus fangiana (Coryloideae, Betulaceae).</title>
        <authorList>
            <person name="Yang X."/>
            <person name="Wang Z."/>
            <person name="Zhang L."/>
            <person name="Hao G."/>
            <person name="Liu J."/>
            <person name="Yang Y."/>
        </authorList>
    </citation>
    <scope>NUCLEOTIDE SEQUENCE [LARGE SCALE GENOMIC DNA]</scope>
    <source>
        <strain evidence="11">Cfa_2016G</strain>
        <tissue evidence="11">Leaf</tissue>
    </source>
</reference>
<name>A0A5N6R1W8_9ROSI</name>
<protein>
    <recommendedName>
        <fullName evidence="2">non-specific serine/threonine protein kinase</fullName>
        <ecNumber evidence="2">2.7.11.1</ecNumber>
    </recommendedName>
</protein>
<dbReference type="Gene3D" id="1.10.510.10">
    <property type="entry name" value="Transferase(Phosphotransferase) domain 1"/>
    <property type="match status" value="2"/>
</dbReference>